<keyword evidence="1" id="KW-0472">Membrane</keyword>
<evidence type="ECO:0000313" key="4">
    <source>
        <dbReference type="Proteomes" id="UP000036932"/>
    </source>
</evidence>
<gene>
    <name evidence="3" type="ORF">AM231_01985</name>
</gene>
<feature type="transmembrane region" description="Helical" evidence="1">
    <location>
        <begin position="21"/>
        <end position="46"/>
    </location>
</feature>
<feature type="transmembrane region" description="Helical" evidence="1">
    <location>
        <begin position="52"/>
        <end position="73"/>
    </location>
</feature>
<comment type="caution">
    <text evidence="3">The sequence shown here is derived from an EMBL/GenBank/DDBJ whole genome shotgun (WGS) entry which is preliminary data.</text>
</comment>
<dbReference type="Pfam" id="PF03703">
    <property type="entry name" value="bPH_2"/>
    <property type="match status" value="1"/>
</dbReference>
<dbReference type="PATRIC" id="fig|1705565.3.peg.2256"/>
<name>A0A0M1P0J8_9BACL</name>
<evidence type="ECO:0000259" key="2">
    <source>
        <dbReference type="Pfam" id="PF03703"/>
    </source>
</evidence>
<reference evidence="4" key="1">
    <citation type="submission" date="2015-08" db="EMBL/GenBank/DDBJ databases">
        <title>Genome sequencing project for genomic taxonomy and phylogenomics of Bacillus-like bacteria.</title>
        <authorList>
            <person name="Liu B."/>
            <person name="Wang J."/>
            <person name="Zhu Y."/>
            <person name="Liu G."/>
            <person name="Chen Q."/>
            <person name="Chen Z."/>
            <person name="Lan J."/>
            <person name="Che J."/>
            <person name="Ge C."/>
            <person name="Shi H."/>
            <person name="Pan Z."/>
            <person name="Liu X."/>
        </authorList>
    </citation>
    <scope>NUCLEOTIDE SEQUENCE [LARGE SCALE GENOMIC DNA]</scope>
    <source>
        <strain evidence="4">FJAT-22460</strain>
    </source>
</reference>
<organism evidence="3 4">
    <name type="scientific">Paenibacillus solani</name>
    <dbReference type="NCBI Taxonomy" id="1705565"/>
    <lineage>
        <taxon>Bacteria</taxon>
        <taxon>Bacillati</taxon>
        <taxon>Bacillota</taxon>
        <taxon>Bacilli</taxon>
        <taxon>Bacillales</taxon>
        <taxon>Paenibacillaceae</taxon>
        <taxon>Paenibacillus</taxon>
    </lineage>
</organism>
<keyword evidence="4" id="KW-1185">Reference proteome</keyword>
<dbReference type="PANTHER" id="PTHR34473">
    <property type="entry name" value="UPF0699 TRANSMEMBRANE PROTEIN YDBS"/>
    <property type="match status" value="1"/>
</dbReference>
<feature type="domain" description="YdbS-like PH" evidence="2">
    <location>
        <begin position="73"/>
        <end position="149"/>
    </location>
</feature>
<evidence type="ECO:0000256" key="1">
    <source>
        <dbReference type="SAM" id="Phobius"/>
    </source>
</evidence>
<protein>
    <recommendedName>
        <fullName evidence="2">YdbS-like PH domain-containing protein</fullName>
    </recommendedName>
</protein>
<dbReference type="EMBL" id="LIUT01000001">
    <property type="protein sequence ID" value="KOR88028.1"/>
    <property type="molecule type" value="Genomic_DNA"/>
</dbReference>
<sequence>MDNRLDAMRRCHPDSVTISRITGIITDGVILLAAVAYLIIAAIFGWTLIPGWITIGLLVLGIWFTWAVPSFTYKQFGFRVSEEELELRSGWIWLSDTLVPMTRVQHVELERGPLLRKYGLAKVKVVTAATTHVIQALKLEEAEELKKQIGELAKVVDHDE</sequence>
<dbReference type="PANTHER" id="PTHR34473:SF2">
    <property type="entry name" value="UPF0699 TRANSMEMBRANE PROTEIN YDBT"/>
    <property type="match status" value="1"/>
</dbReference>
<proteinExistence type="predicted"/>
<keyword evidence="1" id="KW-1133">Transmembrane helix</keyword>
<dbReference type="OrthoDB" id="1750577at2"/>
<dbReference type="AlphaFoldDB" id="A0A0M1P0J8"/>
<accession>A0A0M1P0J8</accession>
<dbReference type="Proteomes" id="UP000036932">
    <property type="component" value="Unassembled WGS sequence"/>
</dbReference>
<evidence type="ECO:0000313" key="3">
    <source>
        <dbReference type="EMBL" id="KOR88028.1"/>
    </source>
</evidence>
<dbReference type="InterPro" id="IPR005182">
    <property type="entry name" value="YdbS-like_PH"/>
</dbReference>
<keyword evidence="1" id="KW-0812">Transmembrane</keyword>
<dbReference type="RefSeq" id="WP_054401079.1">
    <property type="nucleotide sequence ID" value="NZ_LIUT01000001.1"/>
</dbReference>